<feature type="domain" description="ZZ-type" evidence="6">
    <location>
        <begin position="286"/>
        <end position="351"/>
    </location>
</feature>
<evidence type="ECO:0000259" key="6">
    <source>
        <dbReference type="PROSITE" id="PS50135"/>
    </source>
</evidence>
<sequence>MSTIKHVSLRVWPSRNINDKNELSSEKVNPHVVHFDISLSELSKYVTSKETFTTFLSSQSHAILDDPNCIHIQRKSKKHKDYVALETEEDFKSMARSLQVKNSLKLLVTVKKTNVKSGAESSECSNSINSERDPENNKRKSGEEVQGKTFFLEIGEVMLQSVFEHLQEMAVTQLNRKEFTKEDEVGKYATTKTSDSPPGSTNASSIVHRNIACDSCSPDEFRPIVGTRYKCLICKNFDLCENCEGMKIEVAGHNNSHVMAKILTPEQGELLQKNIAPSTQKAGPVHSNVVCDSCSSIHGSTKSIVGIRYKCLVCEDFDLCEECEAQNVEKPTTLGFHTVSHPMIKISNPEQANSLRAGSLKNTPPPKYSYQADDIVFDIPLGSCSLANKDKLESLLKNADIEQFFKHVDSYIEDSRKYNNLLSMIPGTNTDAKYSTIISKIKEQPEDAAKPSSEENDSSIDDGNVLVHVTKSKPSFVGFKISNNSSFNINGKDLEFEILNGSNSQCIEVPSSHDISPGKSRSFNLSSNEGVQNFSIVDNTRLRIPTANPNVYMEGNLLETGVSILNPIHREKNIQSSLPTSSGSIHATLSIKSKGLAQILVTNNSSLPIDCKDLRFEVINCFQQPVCSLWVSKRHPILPARSSRFNISLSSAHLKYPFILTIKNKCIFGECEMSFKKLDGVFQIQKVDNYTEVQSDDMEDVLDISNPAQDETDNMEISEYDGKTTEEFTDEKKTNESDLKVDLSNKQSETSREASPETETDLDVMEKTLGNSESSDEKEVTPGSIHSMVLPMLPKEIFNSTDLKKLSSSEYIDAKSTLNEEAKDDETNYEAEYDIISTDAGEDFGSDYEILSPVTSNSQP</sequence>
<evidence type="ECO:0000256" key="3">
    <source>
        <dbReference type="ARBA" id="ARBA00022833"/>
    </source>
</evidence>
<dbReference type="SMART" id="SM00291">
    <property type="entry name" value="ZnF_ZZ"/>
    <property type="match status" value="2"/>
</dbReference>
<dbReference type="Proteomes" id="UP001497600">
    <property type="component" value="Chromosome H"/>
</dbReference>
<name>A0ABP0EQ39_9ASCO</name>
<evidence type="ECO:0000256" key="5">
    <source>
        <dbReference type="SAM" id="MobiDB-lite"/>
    </source>
</evidence>
<dbReference type="SUPFAM" id="SSF57850">
    <property type="entry name" value="RING/U-box"/>
    <property type="match status" value="2"/>
</dbReference>
<dbReference type="CDD" id="cd02340">
    <property type="entry name" value="ZZ_NBR1_like"/>
    <property type="match status" value="2"/>
</dbReference>
<dbReference type="InterPro" id="IPR000433">
    <property type="entry name" value="Znf_ZZ"/>
</dbReference>
<evidence type="ECO:0000313" key="7">
    <source>
        <dbReference type="EMBL" id="CAK7921535.1"/>
    </source>
</evidence>
<feature type="region of interest" description="Disordered" evidence="5">
    <location>
        <begin position="119"/>
        <end position="143"/>
    </location>
</feature>
<reference evidence="7 8" key="1">
    <citation type="submission" date="2024-01" db="EMBL/GenBank/DDBJ databases">
        <authorList>
            <consortium name="Genoscope - CEA"/>
            <person name="William W."/>
        </authorList>
    </citation>
    <scope>NUCLEOTIDE SEQUENCE [LARGE SCALE GENOMIC DNA]</scope>
    <source>
        <strain evidence="7 8">29B2s-10</strain>
    </source>
</reference>
<evidence type="ECO:0000256" key="2">
    <source>
        <dbReference type="ARBA" id="ARBA00022771"/>
    </source>
</evidence>
<evidence type="ECO:0000313" key="8">
    <source>
        <dbReference type="Proteomes" id="UP001497600"/>
    </source>
</evidence>
<feature type="domain" description="ZZ-type" evidence="6">
    <location>
        <begin position="208"/>
        <end position="267"/>
    </location>
</feature>
<feature type="region of interest" description="Disordered" evidence="5">
    <location>
        <begin position="705"/>
        <end position="763"/>
    </location>
</feature>
<dbReference type="PANTHER" id="PTHR15090:SF0">
    <property type="entry name" value="SEQUESTOSOME-1"/>
    <property type="match status" value="1"/>
</dbReference>
<feature type="compositionally biased region" description="Low complexity" evidence="5">
    <location>
        <begin position="119"/>
        <end position="129"/>
    </location>
</feature>
<keyword evidence="3" id="KW-0862">Zinc</keyword>
<accession>A0ABP0EQ39</accession>
<keyword evidence="2 4" id="KW-0863">Zinc-finger</keyword>
<protein>
    <recommendedName>
        <fullName evidence="6">ZZ-type domain-containing protein</fullName>
    </recommendedName>
</protein>
<dbReference type="InterPro" id="IPR043145">
    <property type="entry name" value="Znf_ZZ_sf"/>
</dbReference>
<dbReference type="Pfam" id="PF00569">
    <property type="entry name" value="ZZ"/>
    <property type="match status" value="2"/>
</dbReference>
<feature type="region of interest" description="Disordered" evidence="5">
    <location>
        <begin position="840"/>
        <end position="860"/>
    </location>
</feature>
<dbReference type="PANTHER" id="PTHR15090">
    <property type="entry name" value="SEQUESTOSOME 1-RELATED"/>
    <property type="match status" value="1"/>
</dbReference>
<feature type="compositionally biased region" description="Acidic residues" evidence="5">
    <location>
        <begin position="710"/>
        <end position="719"/>
    </location>
</feature>
<dbReference type="InterPro" id="IPR052260">
    <property type="entry name" value="Autophagy_Rcpt_SigReg"/>
</dbReference>
<dbReference type="Gene3D" id="3.30.60.90">
    <property type="match status" value="2"/>
</dbReference>
<evidence type="ECO:0000256" key="1">
    <source>
        <dbReference type="ARBA" id="ARBA00022723"/>
    </source>
</evidence>
<keyword evidence="8" id="KW-1185">Reference proteome</keyword>
<feature type="compositionally biased region" description="Basic and acidic residues" evidence="5">
    <location>
        <begin position="720"/>
        <end position="755"/>
    </location>
</feature>
<dbReference type="PROSITE" id="PS50135">
    <property type="entry name" value="ZF_ZZ_2"/>
    <property type="match status" value="2"/>
</dbReference>
<proteinExistence type="predicted"/>
<keyword evidence="1" id="KW-0479">Metal-binding</keyword>
<gene>
    <name evidence="7" type="ORF">CAAN4_H15434</name>
</gene>
<dbReference type="EMBL" id="OZ004260">
    <property type="protein sequence ID" value="CAK7921535.1"/>
    <property type="molecule type" value="Genomic_DNA"/>
</dbReference>
<organism evidence="7 8">
    <name type="scientific">[Candida] anglica</name>
    <dbReference type="NCBI Taxonomy" id="148631"/>
    <lineage>
        <taxon>Eukaryota</taxon>
        <taxon>Fungi</taxon>
        <taxon>Dikarya</taxon>
        <taxon>Ascomycota</taxon>
        <taxon>Saccharomycotina</taxon>
        <taxon>Pichiomycetes</taxon>
        <taxon>Debaryomycetaceae</taxon>
        <taxon>Kurtzmaniella</taxon>
    </lineage>
</organism>
<feature type="compositionally biased region" description="Basic and acidic residues" evidence="5">
    <location>
        <begin position="130"/>
        <end position="143"/>
    </location>
</feature>
<evidence type="ECO:0000256" key="4">
    <source>
        <dbReference type="PROSITE-ProRule" id="PRU00228"/>
    </source>
</evidence>